<protein>
    <submittedName>
        <fullName evidence="1">Uncharacterized protein</fullName>
    </submittedName>
</protein>
<organism evidence="1">
    <name type="scientific">viral metagenome</name>
    <dbReference type="NCBI Taxonomy" id="1070528"/>
    <lineage>
        <taxon>unclassified sequences</taxon>
        <taxon>metagenomes</taxon>
        <taxon>organismal metagenomes</taxon>
    </lineage>
</organism>
<gene>
    <name evidence="1" type="ORF">MM415A05916_0006</name>
</gene>
<proteinExistence type="predicted"/>
<accession>A0A6M3JFM3</accession>
<evidence type="ECO:0000313" key="1">
    <source>
        <dbReference type="EMBL" id="QJA68693.1"/>
    </source>
</evidence>
<sequence length="99" mass="11228">MITQKIDEGKEEEAFELAKLKYPTIPEAVLHGFISYYIHKHALGSFCMACLENNLTEVFIKGDENSLKGLKEIVTFLYGDFPAYCWGSKEKVDKFLGGE</sequence>
<name>A0A6M3JFM3_9ZZZZ</name>
<dbReference type="EMBL" id="MT141640">
    <property type="protein sequence ID" value="QJA68693.1"/>
    <property type="molecule type" value="Genomic_DNA"/>
</dbReference>
<dbReference type="AlphaFoldDB" id="A0A6M3JFM3"/>
<reference evidence="1" key="1">
    <citation type="submission" date="2020-03" db="EMBL/GenBank/DDBJ databases">
        <title>The deep terrestrial virosphere.</title>
        <authorList>
            <person name="Holmfeldt K."/>
            <person name="Nilsson E."/>
            <person name="Simone D."/>
            <person name="Lopez-Fernandez M."/>
            <person name="Wu X."/>
            <person name="de Brujin I."/>
            <person name="Lundin D."/>
            <person name="Andersson A."/>
            <person name="Bertilsson S."/>
            <person name="Dopson M."/>
        </authorList>
    </citation>
    <scope>NUCLEOTIDE SEQUENCE</scope>
    <source>
        <strain evidence="1">MM415A05916</strain>
    </source>
</reference>